<accession>A0A495DD67</accession>
<evidence type="ECO:0000256" key="1">
    <source>
        <dbReference type="ARBA" id="ARBA00004442"/>
    </source>
</evidence>
<evidence type="ECO:0000256" key="4">
    <source>
        <dbReference type="ARBA" id="ARBA00023136"/>
    </source>
</evidence>
<keyword evidence="3 6" id="KW-0732">Signal</keyword>
<comment type="caution">
    <text evidence="7">The sequence shown here is derived from an EMBL/GenBank/DDBJ whole genome shotgun (WGS) entry which is preliminary data.</text>
</comment>
<dbReference type="RefSeq" id="WP_075190402.1">
    <property type="nucleotide sequence ID" value="NZ_RBIM01000003.1"/>
</dbReference>
<dbReference type="Proteomes" id="UP000273675">
    <property type="component" value="Unassembled WGS sequence"/>
</dbReference>
<sequence length="284" mass="30049">MDRFCKLPAFASAAGFGFTTLLAPATVHAEALSPVEARKEAALAGDLTGLSALLGIVAESSPVYAGSDNRETGAAPILYGMYDDRYYVSGDEMGIYWPILGSEWRLKAGIGYEPGRDPSDDPALANLATMDSTAVLAGGLFRQFGTSAVGFGFEADIGDAGKGVVTFLGGSYDWHLMDNALTLTAYGDISYANAEHLQTEFGITSLEAAASQADPNPAFRYTEYQPSSGLKSAGVGFGARYRLNEQWMIIGNVSGEFFGDEATGSPLVREDYELEAVLGVAFSF</sequence>
<reference evidence="7 8" key="1">
    <citation type="submission" date="2018-10" db="EMBL/GenBank/DDBJ databases">
        <title>Genomic Encyclopedia of Type Strains, Phase IV (KMG-IV): sequencing the most valuable type-strain genomes for metagenomic binning, comparative biology and taxonomic classification.</title>
        <authorList>
            <person name="Goeker M."/>
        </authorList>
    </citation>
    <scope>NUCLEOTIDE SEQUENCE [LARGE SCALE GENOMIC DNA]</scope>
    <source>
        <strain evidence="7 8">DSM 4734</strain>
    </source>
</reference>
<evidence type="ECO:0000256" key="6">
    <source>
        <dbReference type="SAM" id="SignalP"/>
    </source>
</evidence>
<evidence type="ECO:0000256" key="5">
    <source>
        <dbReference type="ARBA" id="ARBA00023237"/>
    </source>
</evidence>
<dbReference type="GO" id="GO:0009279">
    <property type="term" value="C:cell outer membrane"/>
    <property type="evidence" value="ECO:0007669"/>
    <property type="project" value="UniProtKB-SubCell"/>
</dbReference>
<evidence type="ECO:0000256" key="2">
    <source>
        <dbReference type="ARBA" id="ARBA00005722"/>
    </source>
</evidence>
<protein>
    <submittedName>
        <fullName evidence="7">Outer membrane scaffolding protein for murein synthesis (MipA/OmpV family)</fullName>
    </submittedName>
</protein>
<dbReference type="PANTHER" id="PTHR38776:SF1">
    <property type="entry name" value="MLTA-INTERACTING PROTEIN-RELATED"/>
    <property type="match status" value="1"/>
</dbReference>
<gene>
    <name evidence="7" type="ORF">C7435_1441</name>
</gene>
<evidence type="ECO:0000313" key="8">
    <source>
        <dbReference type="Proteomes" id="UP000273675"/>
    </source>
</evidence>
<dbReference type="EMBL" id="RBIM01000003">
    <property type="protein sequence ID" value="RKR00240.1"/>
    <property type="molecule type" value="Genomic_DNA"/>
</dbReference>
<feature type="signal peptide" evidence="6">
    <location>
        <begin position="1"/>
        <end position="29"/>
    </location>
</feature>
<dbReference type="AlphaFoldDB" id="A0A495DD67"/>
<organism evidence="7 8">
    <name type="scientific">Maricaulis maris</name>
    <dbReference type="NCBI Taxonomy" id="74318"/>
    <lineage>
        <taxon>Bacteria</taxon>
        <taxon>Pseudomonadati</taxon>
        <taxon>Pseudomonadota</taxon>
        <taxon>Alphaproteobacteria</taxon>
        <taxon>Maricaulales</taxon>
        <taxon>Maricaulaceae</taxon>
        <taxon>Maricaulis</taxon>
    </lineage>
</organism>
<evidence type="ECO:0000313" key="7">
    <source>
        <dbReference type="EMBL" id="RKR00240.1"/>
    </source>
</evidence>
<proteinExistence type="inferred from homology"/>
<comment type="similarity">
    <text evidence="2">Belongs to the MipA/OmpV family.</text>
</comment>
<feature type="chain" id="PRO_5019787149" evidence="6">
    <location>
        <begin position="30"/>
        <end position="284"/>
    </location>
</feature>
<dbReference type="InterPro" id="IPR010583">
    <property type="entry name" value="MipA"/>
</dbReference>
<comment type="subcellular location">
    <subcellularLocation>
        <location evidence="1">Cell outer membrane</location>
    </subcellularLocation>
</comment>
<keyword evidence="5" id="KW-0998">Cell outer membrane</keyword>
<keyword evidence="4" id="KW-0472">Membrane</keyword>
<evidence type="ECO:0000256" key="3">
    <source>
        <dbReference type="ARBA" id="ARBA00022729"/>
    </source>
</evidence>
<dbReference type="PANTHER" id="PTHR38776">
    <property type="entry name" value="MLTA-INTERACTING PROTEIN-RELATED"/>
    <property type="match status" value="1"/>
</dbReference>
<name>A0A495DD67_9PROT</name>
<dbReference type="Pfam" id="PF06629">
    <property type="entry name" value="MipA"/>
    <property type="match status" value="1"/>
</dbReference>